<organism evidence="2 3">
    <name type="scientific">Maribellus luteus</name>
    <dbReference type="NCBI Taxonomy" id="2305463"/>
    <lineage>
        <taxon>Bacteria</taxon>
        <taxon>Pseudomonadati</taxon>
        <taxon>Bacteroidota</taxon>
        <taxon>Bacteroidia</taxon>
        <taxon>Marinilabiliales</taxon>
        <taxon>Prolixibacteraceae</taxon>
        <taxon>Maribellus</taxon>
    </lineage>
</organism>
<feature type="transmembrane region" description="Helical" evidence="1">
    <location>
        <begin position="39"/>
        <end position="55"/>
    </location>
</feature>
<evidence type="ECO:0000313" key="2">
    <source>
        <dbReference type="EMBL" id="RIJ48922.1"/>
    </source>
</evidence>
<dbReference type="PROSITE" id="PS51257">
    <property type="entry name" value="PROKAR_LIPOPROTEIN"/>
    <property type="match status" value="1"/>
</dbReference>
<evidence type="ECO:0008006" key="4">
    <source>
        <dbReference type="Google" id="ProtNLM"/>
    </source>
</evidence>
<name>A0A399T2A6_9BACT</name>
<feature type="transmembrane region" description="Helical" evidence="1">
    <location>
        <begin position="67"/>
        <end position="86"/>
    </location>
</feature>
<accession>A0A399T2A6</accession>
<dbReference type="EMBL" id="QWGR01000004">
    <property type="protein sequence ID" value="RIJ48922.1"/>
    <property type="molecule type" value="Genomic_DNA"/>
</dbReference>
<keyword evidence="1" id="KW-1133">Transmembrane helix</keyword>
<sequence>MKRYLPLLLVVLTAGLLFTGCATQSFQNITDPPGFLKGLLHGFILLFSFIASLFTDYEIYAFPNAGGWYNFGFLLGVMLFFGGGGAKARC</sequence>
<evidence type="ECO:0000256" key="1">
    <source>
        <dbReference type="SAM" id="Phobius"/>
    </source>
</evidence>
<gene>
    <name evidence="2" type="ORF">D1614_08775</name>
</gene>
<keyword evidence="3" id="KW-1185">Reference proteome</keyword>
<keyword evidence="1" id="KW-0472">Membrane</keyword>
<evidence type="ECO:0000313" key="3">
    <source>
        <dbReference type="Proteomes" id="UP000265926"/>
    </source>
</evidence>
<reference evidence="2 3" key="1">
    <citation type="submission" date="2018-08" db="EMBL/GenBank/DDBJ databases">
        <title>Pallidiluteibacterium maritimus gen. nov., sp. nov., isolated from coastal sediment.</title>
        <authorList>
            <person name="Zhou L.Y."/>
        </authorList>
    </citation>
    <scope>NUCLEOTIDE SEQUENCE [LARGE SCALE GENOMIC DNA]</scope>
    <source>
        <strain evidence="2 3">XSD2</strain>
    </source>
</reference>
<comment type="caution">
    <text evidence="2">The sequence shown here is derived from an EMBL/GenBank/DDBJ whole genome shotgun (WGS) entry which is preliminary data.</text>
</comment>
<keyword evidence="1" id="KW-0812">Transmembrane</keyword>
<proteinExistence type="predicted"/>
<dbReference type="AlphaFoldDB" id="A0A399T2A6"/>
<dbReference type="RefSeq" id="WP_119437842.1">
    <property type="nucleotide sequence ID" value="NZ_QWGR01000004.1"/>
</dbReference>
<protein>
    <recommendedName>
        <fullName evidence="4">Lipoprotein</fullName>
    </recommendedName>
</protein>
<dbReference type="Proteomes" id="UP000265926">
    <property type="component" value="Unassembled WGS sequence"/>
</dbReference>